<dbReference type="Pfam" id="PF04389">
    <property type="entry name" value="Peptidase_M28"/>
    <property type="match status" value="1"/>
</dbReference>
<feature type="domain" description="Peptidase M28" evidence="2">
    <location>
        <begin position="7"/>
        <end position="62"/>
    </location>
</feature>
<reference evidence="3" key="1">
    <citation type="journal article" date="2014" name="Int. J. Syst. Evol. Microbiol.">
        <title>Complete genome sequence of Corynebacterium casei LMG S-19264T (=DSM 44701T), isolated from a smear-ripened cheese.</title>
        <authorList>
            <consortium name="US DOE Joint Genome Institute (JGI-PGF)"/>
            <person name="Walter F."/>
            <person name="Albersmeier A."/>
            <person name="Kalinowski J."/>
            <person name="Ruckert C."/>
        </authorList>
    </citation>
    <scope>NUCLEOTIDE SEQUENCE</scope>
    <source>
        <strain evidence="3">JCM 12580</strain>
    </source>
</reference>
<evidence type="ECO:0000313" key="4">
    <source>
        <dbReference type="Proteomes" id="UP000658382"/>
    </source>
</evidence>
<keyword evidence="4" id="KW-1185">Reference proteome</keyword>
<comment type="caution">
    <text evidence="3">The sequence shown here is derived from an EMBL/GenBank/DDBJ whole genome shotgun (WGS) entry which is preliminary data.</text>
</comment>
<dbReference type="PANTHER" id="PTHR32494">
    <property type="entry name" value="ALLANTOATE DEIMINASE-RELATED"/>
    <property type="match status" value="1"/>
</dbReference>
<dbReference type="InterPro" id="IPR010158">
    <property type="entry name" value="Amidase_Cbmase"/>
</dbReference>
<evidence type="ECO:0000256" key="1">
    <source>
        <dbReference type="ARBA" id="ARBA00022801"/>
    </source>
</evidence>
<dbReference type="InterPro" id="IPR007484">
    <property type="entry name" value="Peptidase_M28"/>
</dbReference>
<protein>
    <recommendedName>
        <fullName evidence="2">Peptidase M28 domain-containing protein</fullName>
    </recommendedName>
</protein>
<dbReference type="AlphaFoldDB" id="A0A917PYS8"/>
<dbReference type="Proteomes" id="UP000658382">
    <property type="component" value="Unassembled WGS sequence"/>
</dbReference>
<accession>A0A917PYS8</accession>
<evidence type="ECO:0000259" key="2">
    <source>
        <dbReference type="Pfam" id="PF04389"/>
    </source>
</evidence>
<dbReference type="SUPFAM" id="SSF53187">
    <property type="entry name" value="Zn-dependent exopeptidases"/>
    <property type="match status" value="1"/>
</dbReference>
<dbReference type="PANTHER" id="PTHR32494:SF5">
    <property type="entry name" value="ALLANTOATE AMIDOHYDROLASE"/>
    <property type="match status" value="1"/>
</dbReference>
<evidence type="ECO:0000313" key="3">
    <source>
        <dbReference type="EMBL" id="GGJ99154.1"/>
    </source>
</evidence>
<proteinExistence type="predicted"/>
<sequence>MRGTAGNVFGRLEGKQNGFPSIMSGSHLDSVPNGGHFDGVLGVLSALEVVEAWNESEFQPNKTSK</sequence>
<dbReference type="Gene3D" id="3.40.630.10">
    <property type="entry name" value="Zn peptidases"/>
    <property type="match status" value="1"/>
</dbReference>
<keyword evidence="1" id="KW-0378">Hydrolase</keyword>
<gene>
    <name evidence="3" type="ORF">GCM10007063_21730</name>
</gene>
<organism evidence="3 4">
    <name type="scientific">Lentibacillus kapialis</name>
    <dbReference type="NCBI Taxonomy" id="340214"/>
    <lineage>
        <taxon>Bacteria</taxon>
        <taxon>Bacillati</taxon>
        <taxon>Bacillota</taxon>
        <taxon>Bacilli</taxon>
        <taxon>Bacillales</taxon>
        <taxon>Bacillaceae</taxon>
        <taxon>Lentibacillus</taxon>
    </lineage>
</organism>
<name>A0A917PYS8_9BACI</name>
<dbReference type="GO" id="GO:0016813">
    <property type="term" value="F:hydrolase activity, acting on carbon-nitrogen (but not peptide) bonds, in linear amidines"/>
    <property type="evidence" value="ECO:0007669"/>
    <property type="project" value="InterPro"/>
</dbReference>
<dbReference type="EMBL" id="BMNQ01000031">
    <property type="protein sequence ID" value="GGJ99154.1"/>
    <property type="molecule type" value="Genomic_DNA"/>
</dbReference>
<reference evidence="3" key="2">
    <citation type="submission" date="2020-09" db="EMBL/GenBank/DDBJ databases">
        <authorList>
            <person name="Sun Q."/>
            <person name="Ohkuma M."/>
        </authorList>
    </citation>
    <scope>NUCLEOTIDE SEQUENCE</scope>
    <source>
        <strain evidence="3">JCM 12580</strain>
    </source>
</reference>